<gene>
    <name evidence="10" type="ORF">SS7213T_11450</name>
</gene>
<evidence type="ECO:0000256" key="6">
    <source>
        <dbReference type="PROSITE-ProRule" id="PRU00169"/>
    </source>
</evidence>
<comment type="caution">
    <text evidence="10">The sequence shown here is derived from an EMBL/GenBank/DDBJ whole genome shotgun (WGS) entry which is preliminary data.</text>
</comment>
<dbReference type="InterPro" id="IPR001789">
    <property type="entry name" value="Sig_transdc_resp-reg_receiver"/>
</dbReference>
<evidence type="ECO:0000256" key="4">
    <source>
        <dbReference type="ARBA" id="ARBA00023125"/>
    </source>
</evidence>
<accession>G5JLC3</accession>
<dbReference type="Gene3D" id="1.10.10.10">
    <property type="entry name" value="Winged helix-like DNA-binding domain superfamily/Winged helix DNA-binding domain"/>
    <property type="match status" value="1"/>
</dbReference>
<dbReference type="GO" id="GO:0032993">
    <property type="term" value="C:protein-DNA complex"/>
    <property type="evidence" value="ECO:0007669"/>
    <property type="project" value="TreeGrafter"/>
</dbReference>
<dbReference type="RefSeq" id="WP_002464973.1">
    <property type="nucleotide sequence ID" value="NZ_AEUN01000512.1"/>
</dbReference>
<keyword evidence="1 6" id="KW-0597">Phosphoprotein</keyword>
<evidence type="ECO:0000259" key="8">
    <source>
        <dbReference type="PROSITE" id="PS50110"/>
    </source>
</evidence>
<dbReference type="GO" id="GO:0000976">
    <property type="term" value="F:transcription cis-regulatory region binding"/>
    <property type="evidence" value="ECO:0007669"/>
    <property type="project" value="TreeGrafter"/>
</dbReference>
<evidence type="ECO:0000256" key="7">
    <source>
        <dbReference type="PROSITE-ProRule" id="PRU01091"/>
    </source>
</evidence>
<organism evidence="10 11">
    <name type="scientific">Staphylococcus simiae CCM 7213 = CCUG 51256</name>
    <dbReference type="NCBI Taxonomy" id="911238"/>
    <lineage>
        <taxon>Bacteria</taxon>
        <taxon>Bacillati</taxon>
        <taxon>Bacillota</taxon>
        <taxon>Bacilli</taxon>
        <taxon>Bacillales</taxon>
        <taxon>Staphylococcaceae</taxon>
        <taxon>Staphylococcus</taxon>
    </lineage>
</organism>
<dbReference type="SUPFAM" id="SSF52172">
    <property type="entry name" value="CheY-like"/>
    <property type="match status" value="1"/>
</dbReference>
<dbReference type="Pfam" id="PF00072">
    <property type="entry name" value="Response_reg"/>
    <property type="match status" value="1"/>
</dbReference>
<dbReference type="CDD" id="cd18159">
    <property type="entry name" value="REC_OmpR_NsrR-like"/>
    <property type="match status" value="1"/>
</dbReference>
<keyword evidence="2" id="KW-0902">Two-component regulatory system</keyword>
<dbReference type="GO" id="GO:0005829">
    <property type="term" value="C:cytosol"/>
    <property type="evidence" value="ECO:0007669"/>
    <property type="project" value="TreeGrafter"/>
</dbReference>
<evidence type="ECO:0000313" key="10">
    <source>
        <dbReference type="EMBL" id="EHJ07011.1"/>
    </source>
</evidence>
<dbReference type="PROSITE" id="PS50110">
    <property type="entry name" value="RESPONSE_REGULATORY"/>
    <property type="match status" value="1"/>
</dbReference>
<dbReference type="SMART" id="SM00448">
    <property type="entry name" value="REC"/>
    <property type="match status" value="1"/>
</dbReference>
<dbReference type="PANTHER" id="PTHR48111">
    <property type="entry name" value="REGULATOR OF RPOS"/>
    <property type="match status" value="1"/>
</dbReference>
<dbReference type="PROSITE" id="PS51755">
    <property type="entry name" value="OMPR_PHOB"/>
    <property type="match status" value="1"/>
</dbReference>
<dbReference type="GO" id="GO:0006355">
    <property type="term" value="P:regulation of DNA-templated transcription"/>
    <property type="evidence" value="ECO:0007669"/>
    <property type="project" value="InterPro"/>
</dbReference>
<dbReference type="AlphaFoldDB" id="G5JLC3"/>
<feature type="DNA-binding region" description="OmpR/PhoB-type" evidence="7">
    <location>
        <begin position="125"/>
        <end position="221"/>
    </location>
</feature>
<keyword evidence="5" id="KW-0804">Transcription</keyword>
<dbReference type="SUPFAM" id="SSF46894">
    <property type="entry name" value="C-terminal effector domain of the bipartite response regulators"/>
    <property type="match status" value="1"/>
</dbReference>
<sequence length="221" mass="25753">MKILIIEDDFVIAESLAIELEKWHYEVKIVEEFNHIIKVVKAYQPQLILLDINLPSFNGFHWCQEIRKFSSVPIIFISSRVDEMDQIMAIQMGGDDFIEKPFNLSLTIAKIQALLRRTYDFSIINHQLEVKGCVLYVDEAKISYNNDSINLSLTELQILKLLFQNEGKYVSRTTLIEKCWESENFIDDNTLAVNMTRLRKKIKAIGIDDFIKTKKNIGYKV</sequence>
<dbReference type="InterPro" id="IPR036388">
    <property type="entry name" value="WH-like_DNA-bd_sf"/>
</dbReference>
<dbReference type="Gene3D" id="3.40.50.2300">
    <property type="match status" value="1"/>
</dbReference>
<dbReference type="InterPro" id="IPR001867">
    <property type="entry name" value="OmpR/PhoB-type_DNA-bd"/>
</dbReference>
<protein>
    <submittedName>
        <fullName evidence="10">Two-component sensor response regulator</fullName>
    </submittedName>
</protein>
<dbReference type="PATRIC" id="fig|911238.3.peg.2023"/>
<dbReference type="CDD" id="cd00383">
    <property type="entry name" value="trans_reg_C"/>
    <property type="match status" value="1"/>
</dbReference>
<evidence type="ECO:0000256" key="5">
    <source>
        <dbReference type="ARBA" id="ARBA00023163"/>
    </source>
</evidence>
<name>G5JLC3_9STAP</name>
<dbReference type="OrthoDB" id="9790442at2"/>
<feature type="domain" description="Response regulatory" evidence="8">
    <location>
        <begin position="2"/>
        <end position="115"/>
    </location>
</feature>
<evidence type="ECO:0000256" key="1">
    <source>
        <dbReference type="ARBA" id="ARBA00022553"/>
    </source>
</evidence>
<keyword evidence="11" id="KW-1185">Reference proteome</keyword>
<keyword evidence="4 7" id="KW-0238">DNA-binding</keyword>
<feature type="modified residue" description="4-aspartylphosphate" evidence="6">
    <location>
        <position position="51"/>
    </location>
</feature>
<evidence type="ECO:0000259" key="9">
    <source>
        <dbReference type="PROSITE" id="PS51755"/>
    </source>
</evidence>
<dbReference type="InterPro" id="IPR039420">
    <property type="entry name" value="WalR-like"/>
</dbReference>
<dbReference type="EMBL" id="AEUN01000512">
    <property type="protein sequence ID" value="EHJ07011.1"/>
    <property type="molecule type" value="Genomic_DNA"/>
</dbReference>
<dbReference type="InterPro" id="IPR016032">
    <property type="entry name" value="Sig_transdc_resp-reg_C-effctor"/>
</dbReference>
<dbReference type="InterPro" id="IPR011006">
    <property type="entry name" value="CheY-like_superfamily"/>
</dbReference>
<feature type="domain" description="OmpR/PhoB-type" evidence="9">
    <location>
        <begin position="125"/>
        <end position="221"/>
    </location>
</feature>
<reference evidence="10 11" key="1">
    <citation type="journal article" date="2012" name="BMC Genomics">
        <title>Comparative genomic analysis of the genus Staphylococcus including Staphylococcus aureus and its newly described sister species Staphylococcus simiae.</title>
        <authorList>
            <person name="Suzuki H."/>
            <person name="Lefebure T."/>
            <person name="Pavinski Bitar P."/>
            <person name="Stanhope M.J."/>
        </authorList>
    </citation>
    <scope>NUCLEOTIDE SEQUENCE [LARGE SCALE GENOMIC DNA]</scope>
    <source>
        <strain evidence="10 11">CCM 7213</strain>
    </source>
</reference>
<evidence type="ECO:0000256" key="3">
    <source>
        <dbReference type="ARBA" id="ARBA00023015"/>
    </source>
</evidence>
<dbReference type="Pfam" id="PF00486">
    <property type="entry name" value="Trans_reg_C"/>
    <property type="match status" value="1"/>
</dbReference>
<proteinExistence type="predicted"/>
<dbReference type="SMART" id="SM00862">
    <property type="entry name" value="Trans_reg_C"/>
    <property type="match status" value="1"/>
</dbReference>
<dbReference type="GO" id="GO:0000156">
    <property type="term" value="F:phosphorelay response regulator activity"/>
    <property type="evidence" value="ECO:0007669"/>
    <property type="project" value="TreeGrafter"/>
</dbReference>
<dbReference type="Proteomes" id="UP000005413">
    <property type="component" value="Unassembled WGS sequence"/>
</dbReference>
<dbReference type="PANTHER" id="PTHR48111:SF43">
    <property type="entry name" value="STAGE 0 SPORULATION PROTEIN A HOMOLOG"/>
    <property type="match status" value="1"/>
</dbReference>
<evidence type="ECO:0000313" key="11">
    <source>
        <dbReference type="Proteomes" id="UP000005413"/>
    </source>
</evidence>
<evidence type="ECO:0000256" key="2">
    <source>
        <dbReference type="ARBA" id="ARBA00023012"/>
    </source>
</evidence>
<keyword evidence="3" id="KW-0805">Transcription regulation</keyword>